<dbReference type="EMBL" id="JH611156">
    <property type="protein sequence ID" value="EJP72046.1"/>
    <property type="molecule type" value="Genomic_DNA"/>
</dbReference>
<dbReference type="InterPro" id="IPR050188">
    <property type="entry name" value="RluA_PseudoU_synthase"/>
</dbReference>
<dbReference type="PROSITE" id="PS50889">
    <property type="entry name" value="S4"/>
    <property type="match status" value="1"/>
</dbReference>
<name>J5KFC4_9GAMM</name>
<dbReference type="InterPro" id="IPR002942">
    <property type="entry name" value="S4_RNA-bd"/>
</dbReference>
<evidence type="ECO:0000256" key="8">
    <source>
        <dbReference type="PROSITE-ProRule" id="PRU00182"/>
    </source>
</evidence>
<dbReference type="Gene3D" id="3.30.2350.10">
    <property type="entry name" value="Pseudouridine synthase"/>
    <property type="match status" value="1"/>
</dbReference>
<reference evidence="11 12" key="1">
    <citation type="journal article" date="2012" name="ISME J.">
        <title>Genomic insights to SAR86, an abundant and uncultivated marine bacterial lineage.</title>
        <authorList>
            <person name="Dupont C.L."/>
            <person name="Rusch D.B."/>
            <person name="Yooseph S."/>
            <person name="Lombardo M.J."/>
            <person name="Richter R.A."/>
            <person name="Valas R."/>
            <person name="Novotny M."/>
            <person name="Yee-Greenbaum J."/>
            <person name="Selengut J.D."/>
            <person name="Haft D.H."/>
            <person name="Halpern A.L."/>
            <person name="Lasken R.S."/>
            <person name="Nealson K."/>
            <person name="Friedman R."/>
            <person name="Venter J.C."/>
        </authorList>
    </citation>
    <scope>NUCLEOTIDE SEQUENCE [LARGE SCALE GENOMIC DNA]</scope>
</reference>
<evidence type="ECO:0000256" key="4">
    <source>
        <dbReference type="ARBA" id="ARBA00022552"/>
    </source>
</evidence>
<dbReference type="HOGENOM" id="CLU_016902_1_0_6"/>
<evidence type="ECO:0000313" key="11">
    <source>
        <dbReference type="EMBL" id="EJP72046.1"/>
    </source>
</evidence>
<dbReference type="NCBIfam" id="TIGR00005">
    <property type="entry name" value="rluA_subfam"/>
    <property type="match status" value="1"/>
</dbReference>
<keyword evidence="4" id="KW-0698">rRNA processing</keyword>
<comment type="function">
    <text evidence="2">Responsible for synthesis of pseudouridine from uracil at positions 955, 2504 and 2580 in 23S ribosomal RNA.</text>
</comment>
<dbReference type="GO" id="GO:0000455">
    <property type="term" value="P:enzyme-directed rRNA pseudouridine synthesis"/>
    <property type="evidence" value="ECO:0007669"/>
    <property type="project" value="TreeGrafter"/>
</dbReference>
<dbReference type="GO" id="GO:0003723">
    <property type="term" value="F:RNA binding"/>
    <property type="evidence" value="ECO:0007669"/>
    <property type="project" value="UniProtKB-KW"/>
</dbReference>
<evidence type="ECO:0000313" key="12">
    <source>
        <dbReference type="Proteomes" id="UP000010305"/>
    </source>
</evidence>
<dbReference type="InterPro" id="IPR006224">
    <property type="entry name" value="PsdUridine_synth_RluA-like_CS"/>
</dbReference>
<dbReference type="STRING" id="1123866.NT01SARS_0531"/>
<sequence>MSVKIVEVDVDNEGRRLDNYLISYLKDIPKSKIYKIIRKGEIRVNSSRAKPDRKIKNGDLIRIPPNLNITKTSIKSIHIKQLENLKEKIIYEDKNYIVINKDAGIAVHGGSKNYIGIIDIARKIYGRNIDLCHRLDKNTSGCLVLAKNKQSAKHFNNLIKNRLVQKTYVCVLKGNIRKSIVVNRPVYKTKNSKSKEAHSKFEKIKNLKGFSVVKVKIFTGRTHQIRIHAAMIGHPIVFDNKYGDRVLNNNLDNKLKRRIALHSHHVRFKDQDSKIIDIKCKNPLDIDILIKSLH</sequence>
<gene>
    <name evidence="11" type="primary">rluC</name>
    <name evidence="11" type="ORF">NT01SARS_0531</name>
</gene>
<comment type="catalytic activity">
    <reaction evidence="1">
        <text>uridine(955/2504/2580) in 23S rRNA = pseudouridine(955/2504/2580) in 23S rRNA</text>
        <dbReference type="Rhea" id="RHEA:42528"/>
        <dbReference type="Rhea" id="RHEA-COMP:10099"/>
        <dbReference type="Rhea" id="RHEA-COMP:10100"/>
        <dbReference type="ChEBI" id="CHEBI:65314"/>
        <dbReference type="ChEBI" id="CHEBI:65315"/>
        <dbReference type="EC" id="5.4.99.24"/>
    </reaction>
</comment>
<dbReference type="CDD" id="cd02869">
    <property type="entry name" value="PseudoU_synth_RluA_like"/>
    <property type="match status" value="1"/>
</dbReference>
<dbReference type="InterPro" id="IPR006225">
    <property type="entry name" value="PsdUridine_synth_RluC/D"/>
</dbReference>
<keyword evidence="6 9" id="KW-0413">Isomerase</keyword>
<dbReference type="CDD" id="cd00165">
    <property type="entry name" value="S4"/>
    <property type="match status" value="1"/>
</dbReference>
<dbReference type="EC" id="5.4.99.-" evidence="9"/>
<organism evidence="11 12">
    <name type="scientific">SAR86 cluster bacterium SAR86A</name>
    <dbReference type="NCBI Taxonomy" id="1123866"/>
    <lineage>
        <taxon>Bacteria</taxon>
        <taxon>Pseudomonadati</taxon>
        <taxon>Pseudomonadota</taxon>
        <taxon>Gammaproteobacteria</taxon>
        <taxon>SAR86 cluster</taxon>
    </lineage>
</organism>
<dbReference type="AlphaFoldDB" id="J5KFC4"/>
<dbReference type="Pfam" id="PF01479">
    <property type="entry name" value="S4"/>
    <property type="match status" value="1"/>
</dbReference>
<proteinExistence type="inferred from homology"/>
<evidence type="ECO:0000256" key="1">
    <source>
        <dbReference type="ARBA" id="ARBA00000381"/>
    </source>
</evidence>
<evidence type="ECO:0000256" key="6">
    <source>
        <dbReference type="ARBA" id="ARBA00023235"/>
    </source>
</evidence>
<feature type="domain" description="RNA-binding S4" evidence="10">
    <location>
        <begin position="15"/>
        <end position="75"/>
    </location>
</feature>
<evidence type="ECO:0000259" key="10">
    <source>
        <dbReference type="SMART" id="SM00363"/>
    </source>
</evidence>
<dbReference type="InterPro" id="IPR020103">
    <property type="entry name" value="PsdUridine_synth_cat_dom_sf"/>
</dbReference>
<keyword evidence="5 8" id="KW-0694">RNA-binding</keyword>
<evidence type="ECO:0000256" key="5">
    <source>
        <dbReference type="ARBA" id="ARBA00022884"/>
    </source>
</evidence>
<dbReference type="Pfam" id="PF00849">
    <property type="entry name" value="PseudoU_synth_2"/>
    <property type="match status" value="1"/>
</dbReference>
<dbReference type="InterPro" id="IPR036986">
    <property type="entry name" value="S4_RNA-bd_sf"/>
</dbReference>
<dbReference type="GO" id="GO:0160141">
    <property type="term" value="F:23S rRNA pseudouridine(955/2504/2580) synthase activity"/>
    <property type="evidence" value="ECO:0007669"/>
    <property type="project" value="UniProtKB-EC"/>
</dbReference>
<evidence type="ECO:0000256" key="9">
    <source>
        <dbReference type="RuleBase" id="RU362028"/>
    </source>
</evidence>
<accession>J5KFC4</accession>
<feature type="active site" evidence="7">
    <location>
        <position position="136"/>
    </location>
</feature>
<dbReference type="Proteomes" id="UP000010305">
    <property type="component" value="Unassembled WGS sequence"/>
</dbReference>
<protein>
    <recommendedName>
        <fullName evidence="9">Pseudouridine synthase</fullName>
        <ecNumber evidence="9">5.4.99.-</ecNumber>
    </recommendedName>
</protein>
<comment type="catalytic activity">
    <reaction evidence="9">
        <text>a uridine in RNA = a pseudouridine in RNA</text>
        <dbReference type="Rhea" id="RHEA:48348"/>
        <dbReference type="Rhea" id="RHEA-COMP:12068"/>
        <dbReference type="Rhea" id="RHEA-COMP:12069"/>
        <dbReference type="ChEBI" id="CHEBI:65314"/>
        <dbReference type="ChEBI" id="CHEBI:65315"/>
    </reaction>
</comment>
<dbReference type="SUPFAM" id="SSF55120">
    <property type="entry name" value="Pseudouridine synthase"/>
    <property type="match status" value="1"/>
</dbReference>
<evidence type="ECO:0000256" key="7">
    <source>
        <dbReference type="PIRSR" id="PIRSR606225-1"/>
    </source>
</evidence>
<dbReference type="InterPro" id="IPR006145">
    <property type="entry name" value="PsdUridine_synth_RsuA/RluA"/>
</dbReference>
<dbReference type="SMART" id="SM00363">
    <property type="entry name" value="S4"/>
    <property type="match status" value="1"/>
</dbReference>
<evidence type="ECO:0000256" key="3">
    <source>
        <dbReference type="ARBA" id="ARBA00010876"/>
    </source>
</evidence>
<comment type="similarity">
    <text evidence="3 9">Belongs to the pseudouridine synthase RluA family.</text>
</comment>
<dbReference type="Gene3D" id="3.10.290.10">
    <property type="entry name" value="RNA-binding S4 domain"/>
    <property type="match status" value="1"/>
</dbReference>
<dbReference type="SUPFAM" id="SSF55174">
    <property type="entry name" value="Alpha-L RNA-binding motif"/>
    <property type="match status" value="1"/>
</dbReference>
<dbReference type="PROSITE" id="PS01129">
    <property type="entry name" value="PSI_RLU"/>
    <property type="match status" value="1"/>
</dbReference>
<dbReference type="PANTHER" id="PTHR21600:SF92">
    <property type="entry name" value="RIBOSOMAL LARGE SUBUNIT PSEUDOURIDINE SYNTHASE C"/>
    <property type="match status" value="1"/>
</dbReference>
<dbReference type="PANTHER" id="PTHR21600">
    <property type="entry name" value="MITOCHONDRIAL RNA PSEUDOURIDINE SYNTHASE"/>
    <property type="match status" value="1"/>
</dbReference>
<evidence type="ECO:0000256" key="2">
    <source>
        <dbReference type="ARBA" id="ARBA00002876"/>
    </source>
</evidence>